<dbReference type="RefSeq" id="WP_086064730.1">
    <property type="nucleotide sequence ID" value="NZ_CP021108.1"/>
</dbReference>
<sequence length="429" mass="45784">MNHAIIASRPRPSKRRAVLAAGTLALALAAALGAHPARAQQVIKIGALATLEGPFAVPGQDGMRGVDLAVAQHKGMVAGKKIEIIKASSNGNPDTAVNAARKLVEQDGVQILIGPLSGSEGIAVKNYAKTHPEVTFVNGSSAAQGTTLQDPAPNFFRFSTDGAQWQAGLGSYAYKDKGYKRIVSVAEDYSFPYSLLQGFMIEFCKAGGKVVDKHWVPLGTKDYSSVIARLPDNIDAIYVALGGSDAVNFFSQYEQAGGDKPLIAGSITIDQSVLGYKGKRRDALIGTPSAGPIADNYDDPAWKKFVADYRAAYKDGLPSPSLFAHAYYVNTKAVLDALEQDKADLSNNQAKLRQTLSTMTVSTPTGNVKLDENRNAVANIFLTEVAKNSDGTLYNKFVKVIPDVNQRLGLSKAEFDKMGLGSRTNPECK</sequence>
<name>A0A1W6YKF2_9BORD</name>
<dbReference type="InterPro" id="IPR028082">
    <property type="entry name" value="Peripla_BP_I"/>
</dbReference>
<dbReference type="PROSITE" id="PS51318">
    <property type="entry name" value="TAT"/>
    <property type="match status" value="1"/>
</dbReference>
<dbReference type="PANTHER" id="PTHR30483:SF6">
    <property type="entry name" value="PERIPLASMIC BINDING PROTEIN OF ABC TRANSPORTER FOR NATURAL AMINO ACIDS"/>
    <property type="match status" value="1"/>
</dbReference>
<dbReference type="Proteomes" id="UP000194151">
    <property type="component" value="Chromosome"/>
</dbReference>
<dbReference type="SUPFAM" id="SSF53822">
    <property type="entry name" value="Periplasmic binding protein-like I"/>
    <property type="match status" value="1"/>
</dbReference>
<proteinExistence type="inferred from homology"/>
<keyword evidence="3" id="KW-0175">Coiled coil</keyword>
<dbReference type="OrthoDB" id="9177562at2"/>
<feature type="domain" description="Leucine-binding protein" evidence="5">
    <location>
        <begin position="43"/>
        <end position="388"/>
    </location>
</feature>
<evidence type="ECO:0000313" key="6">
    <source>
        <dbReference type="EMBL" id="ARP81542.1"/>
    </source>
</evidence>
<gene>
    <name evidence="6" type="ORF">CAL12_12485</name>
</gene>
<keyword evidence="7" id="KW-1185">Reference proteome</keyword>
<comment type="similarity">
    <text evidence="1">Belongs to the leucine-binding protein family.</text>
</comment>
<dbReference type="STRING" id="1416806.CAL12_12485"/>
<dbReference type="InterPro" id="IPR028081">
    <property type="entry name" value="Leu-bd"/>
</dbReference>
<dbReference type="PANTHER" id="PTHR30483">
    <property type="entry name" value="LEUCINE-SPECIFIC-BINDING PROTEIN"/>
    <property type="match status" value="1"/>
</dbReference>
<evidence type="ECO:0000256" key="4">
    <source>
        <dbReference type="SAM" id="SignalP"/>
    </source>
</evidence>
<dbReference type="KEGG" id="bgv:CAL12_12485"/>
<feature type="chain" id="PRO_5012054646" evidence="4">
    <location>
        <begin position="40"/>
        <end position="429"/>
    </location>
</feature>
<accession>A0A1W6YKF2</accession>
<dbReference type="Gene3D" id="3.40.50.2300">
    <property type="match status" value="2"/>
</dbReference>
<reference evidence="6 7" key="1">
    <citation type="submission" date="2017-05" db="EMBL/GenBank/DDBJ databases">
        <title>Complete and WGS of Bordetella genogroups.</title>
        <authorList>
            <person name="Spilker T."/>
            <person name="LiPuma J."/>
        </authorList>
    </citation>
    <scope>NUCLEOTIDE SEQUENCE [LARGE SCALE GENOMIC DNA]</scope>
    <source>
        <strain evidence="6 7">AU19157</strain>
    </source>
</reference>
<dbReference type="CDD" id="cd06332">
    <property type="entry name" value="PBP1_aromatic_compounds-like"/>
    <property type="match status" value="1"/>
</dbReference>
<dbReference type="EMBL" id="CP021108">
    <property type="protein sequence ID" value="ARP81542.1"/>
    <property type="molecule type" value="Genomic_DNA"/>
</dbReference>
<organism evidence="6 7">
    <name type="scientific">Bordetella genomosp. 8</name>
    <dbReference type="NCBI Taxonomy" id="1416806"/>
    <lineage>
        <taxon>Bacteria</taxon>
        <taxon>Pseudomonadati</taxon>
        <taxon>Pseudomonadota</taxon>
        <taxon>Betaproteobacteria</taxon>
        <taxon>Burkholderiales</taxon>
        <taxon>Alcaligenaceae</taxon>
        <taxon>Bordetella</taxon>
    </lineage>
</organism>
<feature type="coiled-coil region" evidence="3">
    <location>
        <begin position="328"/>
        <end position="355"/>
    </location>
</feature>
<feature type="signal peptide" evidence="4">
    <location>
        <begin position="1"/>
        <end position="39"/>
    </location>
</feature>
<evidence type="ECO:0000256" key="1">
    <source>
        <dbReference type="ARBA" id="ARBA00010062"/>
    </source>
</evidence>
<dbReference type="InterPro" id="IPR006311">
    <property type="entry name" value="TAT_signal"/>
</dbReference>
<evidence type="ECO:0000313" key="7">
    <source>
        <dbReference type="Proteomes" id="UP000194151"/>
    </source>
</evidence>
<dbReference type="InterPro" id="IPR051010">
    <property type="entry name" value="BCAA_transport"/>
</dbReference>
<dbReference type="AlphaFoldDB" id="A0A1W6YKF2"/>
<evidence type="ECO:0000256" key="2">
    <source>
        <dbReference type="ARBA" id="ARBA00022729"/>
    </source>
</evidence>
<protein>
    <submittedName>
        <fullName evidence="6">ABC transporter substrate-binding protein</fullName>
    </submittedName>
</protein>
<evidence type="ECO:0000259" key="5">
    <source>
        <dbReference type="Pfam" id="PF13458"/>
    </source>
</evidence>
<keyword evidence="2 4" id="KW-0732">Signal</keyword>
<evidence type="ECO:0000256" key="3">
    <source>
        <dbReference type="SAM" id="Coils"/>
    </source>
</evidence>
<dbReference type="Pfam" id="PF13458">
    <property type="entry name" value="Peripla_BP_6"/>
    <property type="match status" value="1"/>
</dbReference>